<dbReference type="VEuPathDB" id="FungiDB:RO3G_09063"/>
<reference evidence="1 2" key="1">
    <citation type="journal article" date="2009" name="PLoS Genet.">
        <title>Genomic analysis of the basal lineage fungus Rhizopus oryzae reveals a whole-genome duplication.</title>
        <authorList>
            <person name="Ma L.-J."/>
            <person name="Ibrahim A.S."/>
            <person name="Skory C."/>
            <person name="Grabherr M.G."/>
            <person name="Burger G."/>
            <person name="Butler M."/>
            <person name="Elias M."/>
            <person name="Idnurm A."/>
            <person name="Lang B.F."/>
            <person name="Sone T."/>
            <person name="Abe A."/>
            <person name="Calvo S.E."/>
            <person name="Corrochano L.M."/>
            <person name="Engels R."/>
            <person name="Fu J."/>
            <person name="Hansberg W."/>
            <person name="Kim J.-M."/>
            <person name="Kodira C.D."/>
            <person name="Koehrsen M.J."/>
            <person name="Liu B."/>
            <person name="Miranda-Saavedra D."/>
            <person name="O'Leary S."/>
            <person name="Ortiz-Castellanos L."/>
            <person name="Poulter R."/>
            <person name="Rodriguez-Romero J."/>
            <person name="Ruiz-Herrera J."/>
            <person name="Shen Y.-Q."/>
            <person name="Zeng Q."/>
            <person name="Galagan J."/>
            <person name="Birren B.W."/>
            <person name="Cuomo C.A."/>
            <person name="Wickes B.L."/>
        </authorList>
    </citation>
    <scope>NUCLEOTIDE SEQUENCE [LARGE SCALE GENOMIC DNA]</scope>
    <source>
        <strain evidence="2">RA 99-880 / ATCC MYA-4621 / FGSC 9543 / NRRL 43880</strain>
    </source>
</reference>
<dbReference type="Proteomes" id="UP000009138">
    <property type="component" value="Unassembled WGS sequence"/>
</dbReference>
<dbReference type="InParanoid" id="I1C7C3"/>
<name>I1C7C3_RHIO9</name>
<dbReference type="AlphaFoldDB" id="I1C7C3"/>
<keyword evidence="2" id="KW-1185">Reference proteome</keyword>
<accession>I1C7C3</accession>
<proteinExistence type="predicted"/>
<dbReference type="RefSeq" id="XP_067519749.1">
    <property type="nucleotide sequence ID" value="XM_067663648.1"/>
</dbReference>
<evidence type="ECO:0000313" key="2">
    <source>
        <dbReference type="Proteomes" id="UP000009138"/>
    </source>
</evidence>
<organism evidence="1 2">
    <name type="scientific">Rhizopus delemar (strain RA 99-880 / ATCC MYA-4621 / FGSC 9543 / NRRL 43880)</name>
    <name type="common">Mucormycosis agent</name>
    <name type="synonym">Rhizopus arrhizus var. delemar</name>
    <dbReference type="NCBI Taxonomy" id="246409"/>
    <lineage>
        <taxon>Eukaryota</taxon>
        <taxon>Fungi</taxon>
        <taxon>Fungi incertae sedis</taxon>
        <taxon>Mucoromycota</taxon>
        <taxon>Mucoromycotina</taxon>
        <taxon>Mucoromycetes</taxon>
        <taxon>Mucorales</taxon>
        <taxon>Mucorineae</taxon>
        <taxon>Rhizopodaceae</taxon>
        <taxon>Rhizopus</taxon>
    </lineage>
</organism>
<sequence>MKASSAILPSWKKVMGDPNLTLLLLSKLSVLLVLPLEYREMDGEFVLLLCVLNFSAAVDNSVLEDRCTLLLSDEALITLTFAVTK</sequence>
<evidence type="ECO:0000313" key="1">
    <source>
        <dbReference type="EMBL" id="EIE84353.1"/>
    </source>
</evidence>
<dbReference type="EMBL" id="CH476737">
    <property type="protein sequence ID" value="EIE84353.1"/>
    <property type="molecule type" value="Genomic_DNA"/>
</dbReference>
<dbReference type="GeneID" id="93616029"/>
<protein>
    <submittedName>
        <fullName evidence="1">Uncharacterized protein</fullName>
    </submittedName>
</protein>
<gene>
    <name evidence="1" type="ORF">RO3G_09063</name>
</gene>